<evidence type="ECO:0000256" key="1">
    <source>
        <dbReference type="SAM" id="MobiDB-lite"/>
    </source>
</evidence>
<protein>
    <recommendedName>
        <fullName evidence="4">COP1-interacting protein 7</fullName>
    </recommendedName>
</protein>
<evidence type="ECO:0000313" key="3">
    <source>
        <dbReference type="Proteomes" id="UP001141552"/>
    </source>
</evidence>
<keyword evidence="3" id="KW-1185">Reference proteome</keyword>
<feature type="region of interest" description="Disordered" evidence="1">
    <location>
        <begin position="232"/>
        <end position="282"/>
    </location>
</feature>
<dbReference type="PANTHER" id="PTHR31008">
    <property type="entry name" value="COP1-INTERACTING PROTEIN-RELATED"/>
    <property type="match status" value="1"/>
</dbReference>
<feature type="compositionally biased region" description="Basic residues" evidence="1">
    <location>
        <begin position="458"/>
        <end position="467"/>
    </location>
</feature>
<evidence type="ECO:0008006" key="4">
    <source>
        <dbReference type="Google" id="ProtNLM"/>
    </source>
</evidence>
<feature type="compositionally biased region" description="Basic and acidic residues" evidence="1">
    <location>
        <begin position="1074"/>
        <end position="1087"/>
    </location>
</feature>
<dbReference type="GO" id="GO:0009416">
    <property type="term" value="P:response to light stimulus"/>
    <property type="evidence" value="ECO:0007669"/>
    <property type="project" value="TreeGrafter"/>
</dbReference>
<feature type="region of interest" description="Disordered" evidence="1">
    <location>
        <begin position="762"/>
        <end position="956"/>
    </location>
</feature>
<reference evidence="2" key="1">
    <citation type="submission" date="2022-02" db="EMBL/GenBank/DDBJ databases">
        <authorList>
            <person name="Henning P.M."/>
            <person name="McCubbin A.G."/>
            <person name="Shore J.S."/>
        </authorList>
    </citation>
    <scope>NUCLEOTIDE SEQUENCE</scope>
    <source>
        <strain evidence="2">F60SS</strain>
        <tissue evidence="2">Leaves</tissue>
    </source>
</reference>
<feature type="compositionally biased region" description="Basic residues" evidence="1">
    <location>
        <begin position="341"/>
        <end position="356"/>
    </location>
</feature>
<feature type="region of interest" description="Disordered" evidence="1">
    <location>
        <begin position="322"/>
        <end position="534"/>
    </location>
</feature>
<accession>A0A9Q0FDP5</accession>
<feature type="compositionally biased region" description="Basic and acidic residues" evidence="1">
    <location>
        <begin position="818"/>
        <end position="834"/>
    </location>
</feature>
<feature type="compositionally biased region" description="Low complexity" evidence="1">
    <location>
        <begin position="361"/>
        <end position="371"/>
    </location>
</feature>
<feature type="compositionally biased region" description="Basic residues" evidence="1">
    <location>
        <begin position="393"/>
        <end position="406"/>
    </location>
</feature>
<dbReference type="Proteomes" id="UP001141552">
    <property type="component" value="Unassembled WGS sequence"/>
</dbReference>
<feature type="compositionally biased region" description="Basic and acidic residues" evidence="1">
    <location>
        <begin position="329"/>
        <end position="340"/>
    </location>
</feature>
<dbReference type="PANTHER" id="PTHR31008:SF4">
    <property type="entry name" value="COP1-INTERACTING PROTEIN 7"/>
    <property type="match status" value="1"/>
</dbReference>
<dbReference type="EMBL" id="JAKUCV010006170">
    <property type="protein sequence ID" value="KAJ4828457.1"/>
    <property type="molecule type" value="Genomic_DNA"/>
</dbReference>
<feature type="compositionally biased region" description="Low complexity" evidence="1">
    <location>
        <begin position="912"/>
        <end position="926"/>
    </location>
</feature>
<feature type="region of interest" description="Disordered" evidence="1">
    <location>
        <begin position="107"/>
        <end position="126"/>
    </location>
</feature>
<feature type="compositionally biased region" description="Polar residues" evidence="1">
    <location>
        <begin position="513"/>
        <end position="522"/>
    </location>
</feature>
<sequence length="1138" mass="126263">MDSRNLLDHALFQLTPTRTRCDLVIYAGGATEKLASGLLEPFVLHLKAAKDQISKGGYSVSLRPLPANAPWFTKATLQRFVRFVSTPEILERFVTIEKELDQIDSSVQSNEVNEDGAGDAAKEENSKVHLQRALETRKAVLHKEQAMAYARALVTGFELDSIHDLISFADAFGASRLREACINFIELCKKKNQDRLWMDEIAAMQASRLELTYVGTSGIVLAGEENYPPQLGGLSVGKQNGSIDTSDSATSLGSLDLNQAESIQTRSSDGKPQVQMPWPNHLPQYMHNFPGPMLQQMPPYQGYLYPGMQMAPPYFAGNMQWPPNVDDSTLGRDREPDDHRKAKSSSKKKSSHRKRHEPSDQENSSEPSDSSSETESDENMENHEKQSSGEQVHRKKRGKKSSRKVVIRNINYITSKRDGEKGSMSEETSDEDGFIDGEALKQQVEEAVGSLERQQRSSSRHHKKSQRKATNGLSDATDLENKNSSGNKLGGEKGNDPWGAFQSLLLKDKDSDSTATETQPLQFQEEYLASKKSGEERSLALDLEGEEVRKQRAFSNDSFIATNREAIDEGESRILSFEAGQNVQPIIKKGDRAYEEQLFSRGANEPAKYPRPIVSDYSDESLMIRSQREGDWFLSSQIDKPVNKDESMDLKRFNDDSSFGGFHFEKNKKDVIADDSFMIQARPSVDYQPDSLIKTDIPEIVEAQYENGVPEITHDKGETFFTHEPDDLYMVLDRDSAAEIALSSWMPEVDYEANAIVETTASDDKLPSNTNTKGTGGKVTGKEAKSKVSNAPLGRSKSDMLSRAKKPSSAGRTTLPKGKSDKEEERRKRMEELLIQRQKRIAERSASGSVVGPTKRTPVPKASTVNPTKNEKSPGQETKKTVFRSSTIDRLATARTVQKTPAQSKPSPPQKPSSKVNNVSKKSASAENKKPLAKTVKTDVPRTNEGIVTQEEKPMDLEAAAEAAPPTNVIDDFKDIKELPVSVSLEKNEGNPIPHIDYVHDKECSGDNQMGTSEKSVQFNEEEKELSKVSAVASEERKSSDQPDECISEITMHPLPASPNKGRASSPLGDQENDAIKENLHLPKTSEIEISATPPEQMNAEPIHSRKKWNSDENSPKAAKGFRKLLMFGRKSRPTATA</sequence>
<feature type="compositionally biased region" description="Polar residues" evidence="1">
    <location>
        <begin position="1006"/>
        <end position="1019"/>
    </location>
</feature>
<name>A0A9Q0FDP5_9ROSI</name>
<organism evidence="2 3">
    <name type="scientific">Turnera subulata</name>
    <dbReference type="NCBI Taxonomy" id="218843"/>
    <lineage>
        <taxon>Eukaryota</taxon>
        <taxon>Viridiplantae</taxon>
        <taxon>Streptophyta</taxon>
        <taxon>Embryophyta</taxon>
        <taxon>Tracheophyta</taxon>
        <taxon>Spermatophyta</taxon>
        <taxon>Magnoliopsida</taxon>
        <taxon>eudicotyledons</taxon>
        <taxon>Gunneridae</taxon>
        <taxon>Pentapetalae</taxon>
        <taxon>rosids</taxon>
        <taxon>fabids</taxon>
        <taxon>Malpighiales</taxon>
        <taxon>Passifloraceae</taxon>
        <taxon>Turnera</taxon>
    </lineage>
</organism>
<proteinExistence type="predicted"/>
<feature type="compositionally biased region" description="Basic and acidic residues" evidence="1">
    <location>
        <begin position="415"/>
        <end position="424"/>
    </location>
</feature>
<reference evidence="2" key="2">
    <citation type="journal article" date="2023" name="Plants (Basel)">
        <title>Annotation of the Turnera subulata (Passifloraceae) Draft Genome Reveals the S-Locus Evolved after the Divergence of Turneroideae from Passifloroideae in a Stepwise Manner.</title>
        <authorList>
            <person name="Henning P.M."/>
            <person name="Roalson E.H."/>
            <person name="Mir W."/>
            <person name="McCubbin A.G."/>
            <person name="Shore J.S."/>
        </authorList>
    </citation>
    <scope>NUCLEOTIDE SEQUENCE</scope>
    <source>
        <strain evidence="2">F60SS</strain>
    </source>
</reference>
<feature type="compositionally biased region" description="Polar residues" evidence="1">
    <location>
        <begin position="237"/>
        <end position="267"/>
    </location>
</feature>
<dbReference type="GO" id="GO:0045893">
    <property type="term" value="P:positive regulation of DNA-templated transcription"/>
    <property type="evidence" value="ECO:0007669"/>
    <property type="project" value="TreeGrafter"/>
</dbReference>
<gene>
    <name evidence="2" type="ORF">Tsubulata_005683</name>
</gene>
<feature type="region of interest" description="Disordered" evidence="1">
    <location>
        <begin position="985"/>
        <end position="1138"/>
    </location>
</feature>
<evidence type="ECO:0000313" key="2">
    <source>
        <dbReference type="EMBL" id="KAJ4828457.1"/>
    </source>
</evidence>
<feature type="compositionally biased region" description="Basic and acidic residues" evidence="1">
    <location>
        <begin position="869"/>
        <end position="880"/>
    </location>
</feature>
<dbReference type="AlphaFoldDB" id="A0A9Q0FDP5"/>
<dbReference type="OrthoDB" id="2020180at2759"/>
<comment type="caution">
    <text evidence="2">The sequence shown here is derived from an EMBL/GenBank/DDBJ whole genome shotgun (WGS) entry which is preliminary data.</text>
</comment>